<dbReference type="GO" id="GO:0005198">
    <property type="term" value="F:structural molecule activity"/>
    <property type="evidence" value="ECO:0007669"/>
    <property type="project" value="InterPro"/>
</dbReference>
<comment type="function">
    <text evidence="4">Flagellin is the subunit protein which polymerizes to form the filaments of archaeal flagella.</text>
</comment>
<keyword evidence="5" id="KW-1133">Transmembrane helix</keyword>
<organism evidence="6 7">
    <name type="scientific">Methanospirillum hungatei</name>
    <dbReference type="NCBI Taxonomy" id="2203"/>
    <lineage>
        <taxon>Archaea</taxon>
        <taxon>Methanobacteriati</taxon>
        <taxon>Methanobacteriota</taxon>
        <taxon>Stenosarchaea group</taxon>
        <taxon>Methanomicrobia</taxon>
        <taxon>Methanomicrobiales</taxon>
        <taxon>Methanospirillaceae</taxon>
        <taxon>Methanospirillum</taxon>
    </lineage>
</organism>
<keyword evidence="3 4" id="KW-0974">Archaeal flagellum</keyword>
<dbReference type="AlphaFoldDB" id="A0A8F5VK88"/>
<dbReference type="GO" id="GO:0097588">
    <property type="term" value="P:archaeal or bacterial-type flagellum-dependent cell motility"/>
    <property type="evidence" value="ECO:0007669"/>
    <property type="project" value="InterPro"/>
</dbReference>
<comment type="similarity">
    <text evidence="2 4">Belongs to the archaeal flagellin family.</text>
</comment>
<evidence type="ECO:0000256" key="5">
    <source>
        <dbReference type="SAM" id="Phobius"/>
    </source>
</evidence>
<keyword evidence="6" id="KW-0282">Flagellum</keyword>
<keyword evidence="6" id="KW-0969">Cilium</keyword>
<dbReference type="Pfam" id="PF01917">
    <property type="entry name" value="Flagellin_arch-type"/>
    <property type="match status" value="1"/>
</dbReference>
<sequence>MYAKNEGFTGLESAIILIAFVVVAAVFGMSVLSSGFFTAGKTEEVTVSGYKQASSAMYMEGAVYAYLGNDNRLDHVEFSAGVLETGQPQDLSKLVIVYTHSSNGEIRTYEYGGPGGAVGLKFGVEHGPIMFPGDKQIFTLKDVGGPIPAGWFTIELKPQMGPSTFVTYHLSQTFAGGPVLY</sequence>
<feature type="transmembrane region" description="Helical" evidence="5">
    <location>
        <begin position="14"/>
        <end position="32"/>
    </location>
</feature>
<name>A0A8F5VK88_METHU</name>
<dbReference type="PANTHER" id="PTHR35903">
    <property type="entry name" value="FLAGELLIN B1"/>
    <property type="match status" value="1"/>
</dbReference>
<dbReference type="PANTHER" id="PTHR35903:SF1">
    <property type="entry name" value="FLAGELLIN B1"/>
    <property type="match status" value="1"/>
</dbReference>
<evidence type="ECO:0000256" key="3">
    <source>
        <dbReference type="ARBA" id="ARBA00022440"/>
    </source>
</evidence>
<proteinExistence type="inferred from homology"/>
<keyword evidence="5" id="KW-0472">Membrane</keyword>
<dbReference type="GO" id="GO:0097589">
    <property type="term" value="C:archaeal-type flagellum"/>
    <property type="evidence" value="ECO:0007669"/>
    <property type="project" value="UniProtKB-SubCell"/>
</dbReference>
<dbReference type="EMBL" id="CP077107">
    <property type="protein sequence ID" value="QXO93546.1"/>
    <property type="molecule type" value="Genomic_DNA"/>
</dbReference>
<dbReference type="NCBIfam" id="TIGR02537">
    <property type="entry name" value="arch_flag_Nterm"/>
    <property type="match status" value="1"/>
</dbReference>
<accession>A0A8F5VK88</accession>
<dbReference type="InterPro" id="IPR013373">
    <property type="entry name" value="Flagellin/pilin_N_arc"/>
</dbReference>
<dbReference type="InterPro" id="IPR002774">
    <property type="entry name" value="Flagellin_arc-type"/>
</dbReference>
<protein>
    <recommendedName>
        <fullName evidence="4">Flagellin</fullName>
    </recommendedName>
</protein>
<dbReference type="OrthoDB" id="117400at2157"/>
<reference evidence="6 7" key="1">
    <citation type="submission" date="2021-06" db="EMBL/GenBank/DDBJ databases">
        <title>Complete genome sequence of the secondary alcohol utilizing methanogen Methanospirillum hungatei strain GP1.</title>
        <authorList>
            <person name="Day L.A."/>
            <person name="Costa K.C."/>
        </authorList>
    </citation>
    <scope>NUCLEOTIDE SEQUENCE [LARGE SCALE GENOMIC DNA]</scope>
    <source>
        <strain evidence="6 7">GP1</strain>
    </source>
</reference>
<evidence type="ECO:0000256" key="1">
    <source>
        <dbReference type="ARBA" id="ARBA00004618"/>
    </source>
</evidence>
<comment type="subcellular location">
    <subcellularLocation>
        <location evidence="1 4">Archaeal flagellum</location>
    </subcellularLocation>
</comment>
<evidence type="ECO:0000313" key="6">
    <source>
        <dbReference type="EMBL" id="QXO93546.1"/>
    </source>
</evidence>
<evidence type="ECO:0000313" key="7">
    <source>
        <dbReference type="Proteomes" id="UP000694228"/>
    </source>
</evidence>
<gene>
    <name evidence="6" type="ORF">KSK55_09150</name>
</gene>
<evidence type="ECO:0000256" key="4">
    <source>
        <dbReference type="RuleBase" id="RU361282"/>
    </source>
</evidence>
<keyword evidence="5" id="KW-0812">Transmembrane</keyword>
<keyword evidence="6" id="KW-0966">Cell projection</keyword>
<dbReference type="Proteomes" id="UP000694228">
    <property type="component" value="Chromosome"/>
</dbReference>
<evidence type="ECO:0000256" key="2">
    <source>
        <dbReference type="ARBA" id="ARBA00010256"/>
    </source>
</evidence>